<dbReference type="Pfam" id="PF09139">
    <property type="entry name" value="Tam41_Mmp37"/>
    <property type="match status" value="1"/>
</dbReference>
<dbReference type="GO" id="GO:0004605">
    <property type="term" value="F:phosphatidate cytidylyltransferase activity"/>
    <property type="evidence" value="ECO:0007669"/>
    <property type="project" value="UniProtKB-EC"/>
</dbReference>
<dbReference type="PANTHER" id="PTHR13619">
    <property type="entry name" value="PHOSPHATIDATE CYTIDYLYLTRANSFERASE, MITOCHONDRIAL"/>
    <property type="match status" value="1"/>
</dbReference>
<dbReference type="PANTHER" id="PTHR13619:SF0">
    <property type="entry name" value="PHOSPHATIDATE CYTIDYLYLTRANSFERASE, MITOCHONDRIAL"/>
    <property type="match status" value="1"/>
</dbReference>
<accession>A0A2T9Y9N8</accession>
<evidence type="ECO:0000256" key="12">
    <source>
        <dbReference type="ARBA" id="ARBA00022842"/>
    </source>
</evidence>
<evidence type="ECO:0000256" key="11">
    <source>
        <dbReference type="ARBA" id="ARBA00022792"/>
    </source>
</evidence>
<evidence type="ECO:0000313" key="20">
    <source>
        <dbReference type="Proteomes" id="UP000245699"/>
    </source>
</evidence>
<comment type="cofactor">
    <cofactor evidence="1">
        <name>Mg(2+)</name>
        <dbReference type="ChEBI" id="CHEBI:18420"/>
    </cofactor>
</comment>
<protein>
    <recommendedName>
        <fullName evidence="7">Phosphatidate cytidylyltransferase, mitochondrial</fullName>
        <ecNumber evidence="6">2.7.7.41</ecNumber>
    </recommendedName>
    <alternativeName>
        <fullName evidence="18">CDP-diacylglycerol synthase</fullName>
    </alternativeName>
</protein>
<evidence type="ECO:0000256" key="6">
    <source>
        <dbReference type="ARBA" id="ARBA00012487"/>
    </source>
</evidence>
<keyword evidence="16" id="KW-0594">Phospholipid biosynthesis</keyword>
<dbReference type="UniPathway" id="UPA00557">
    <property type="reaction ID" value="UER00614"/>
</dbReference>
<evidence type="ECO:0000256" key="17">
    <source>
        <dbReference type="ARBA" id="ARBA00023264"/>
    </source>
</evidence>
<keyword evidence="11" id="KW-0999">Mitochondrion inner membrane</keyword>
<dbReference type="PROSITE" id="PS50096">
    <property type="entry name" value="IQ"/>
    <property type="match status" value="1"/>
</dbReference>
<evidence type="ECO:0000256" key="13">
    <source>
        <dbReference type="ARBA" id="ARBA00023098"/>
    </source>
</evidence>
<evidence type="ECO:0000256" key="3">
    <source>
        <dbReference type="ARBA" id="ARBA00005119"/>
    </source>
</evidence>
<dbReference type="GO" id="GO:0016024">
    <property type="term" value="P:CDP-diacylglycerol biosynthetic process"/>
    <property type="evidence" value="ECO:0007669"/>
    <property type="project" value="UniProtKB-UniPathway"/>
</dbReference>
<keyword evidence="10" id="KW-0548">Nucleotidyltransferase</keyword>
<comment type="pathway">
    <text evidence="4">Lipid metabolism.</text>
</comment>
<comment type="similarity">
    <text evidence="5">Belongs to the TAM41 family.</text>
</comment>
<evidence type="ECO:0000256" key="2">
    <source>
        <dbReference type="ARBA" id="ARBA00004443"/>
    </source>
</evidence>
<organism evidence="19 20">
    <name type="scientific">Furculomyces boomerangus</name>
    <dbReference type="NCBI Taxonomy" id="61424"/>
    <lineage>
        <taxon>Eukaryota</taxon>
        <taxon>Fungi</taxon>
        <taxon>Fungi incertae sedis</taxon>
        <taxon>Zoopagomycota</taxon>
        <taxon>Kickxellomycotina</taxon>
        <taxon>Harpellomycetes</taxon>
        <taxon>Harpellales</taxon>
        <taxon>Harpellaceae</taxon>
        <taxon>Furculomyces</taxon>
    </lineage>
</organism>
<evidence type="ECO:0000256" key="1">
    <source>
        <dbReference type="ARBA" id="ARBA00001946"/>
    </source>
</evidence>
<dbReference type="EC" id="2.7.7.41" evidence="6"/>
<sequence length="506" mass="57031">MISFNALKNSKLIVLKTNAKIHSFKNANFSTCLITLSPGSKNISSSNHSDTNIDDHLILLAKDKSLLKDNSVYQAQSVKPPKISNVSTNPLQKPKIPELSDTSKIEKFADELKVVNESATSRLTARRFAAAIEEEVEAPESMKKTASEYQSYMRTHLQKERIKELEKSIQTHKKLKESKDLYSQILRNFNAPIKYAYAYGSGVFKQANYSSSGSMVDMIFGVSHPEHWHSINIQQNPHHYSSLKLLGAGAVNFVQNKIGTGVYFNPYVEINGVKIKYGVASIDSLTNDLLTWKTLYLAGRMHKPTLVLQDDKFVRLCSQVNLASALRVALLMLPKNFTEHELFSKIVGISYIGDLRMQLGGENPKKIDNIVDAQIDMLRELYSSSIEGMSNMQYIGMNFLQQNMDTKVRATLFNKVPQRVYNQVKYQYNRSPKSLVNTANINSANLENMKLSEMIVSDQYLSEMTKSAIESIVKWPSFTQSVKGIVTAGFLNSYRYASEKRAKAKI</sequence>
<evidence type="ECO:0000256" key="10">
    <source>
        <dbReference type="ARBA" id="ARBA00022695"/>
    </source>
</evidence>
<evidence type="ECO:0000256" key="7">
    <source>
        <dbReference type="ARBA" id="ARBA00018337"/>
    </source>
</evidence>
<gene>
    <name evidence="19" type="ORF">BB559_005260</name>
</gene>
<evidence type="ECO:0000256" key="14">
    <source>
        <dbReference type="ARBA" id="ARBA00023128"/>
    </source>
</evidence>
<proteinExistence type="inferred from homology"/>
<evidence type="ECO:0000313" key="19">
    <source>
        <dbReference type="EMBL" id="PVU89058.1"/>
    </source>
</evidence>
<dbReference type="EMBL" id="MBFT01000580">
    <property type="protein sequence ID" value="PVU89058.1"/>
    <property type="molecule type" value="Genomic_DNA"/>
</dbReference>
<evidence type="ECO:0000256" key="16">
    <source>
        <dbReference type="ARBA" id="ARBA00023209"/>
    </source>
</evidence>
<name>A0A2T9Y9N8_9FUNG</name>
<keyword evidence="13" id="KW-0443">Lipid metabolism</keyword>
<dbReference type="Proteomes" id="UP000245699">
    <property type="component" value="Unassembled WGS sequence"/>
</dbReference>
<dbReference type="InterPro" id="IPR015222">
    <property type="entry name" value="Tam41"/>
</dbReference>
<comment type="subcellular location">
    <subcellularLocation>
        <location evidence="2">Mitochondrion inner membrane</location>
        <topology evidence="2">Peripheral membrane protein</topology>
        <orientation evidence="2">Matrix side</orientation>
    </subcellularLocation>
</comment>
<keyword evidence="20" id="KW-1185">Reference proteome</keyword>
<comment type="pathway">
    <text evidence="3">Phospholipid metabolism; CDP-diacylglycerol biosynthesis; CDP-diacylglycerol from sn-glycerol 3-phosphate: step 3/3.</text>
</comment>
<evidence type="ECO:0000256" key="15">
    <source>
        <dbReference type="ARBA" id="ARBA00023136"/>
    </source>
</evidence>
<keyword evidence="9" id="KW-0808">Transferase</keyword>
<dbReference type="GO" id="GO:0032049">
    <property type="term" value="P:cardiolipin biosynthetic process"/>
    <property type="evidence" value="ECO:0007669"/>
    <property type="project" value="InterPro"/>
</dbReference>
<evidence type="ECO:0000256" key="4">
    <source>
        <dbReference type="ARBA" id="ARBA00005189"/>
    </source>
</evidence>
<dbReference type="STRING" id="61424.A0A2T9Y9N8"/>
<dbReference type="OrthoDB" id="341477at2759"/>
<comment type="caution">
    <text evidence="19">The sequence shown here is derived from an EMBL/GenBank/DDBJ whole genome shotgun (WGS) entry which is preliminary data.</text>
</comment>
<keyword evidence="8" id="KW-0444">Lipid biosynthesis</keyword>
<dbReference type="AlphaFoldDB" id="A0A2T9Y9N8"/>
<evidence type="ECO:0000256" key="5">
    <source>
        <dbReference type="ARBA" id="ARBA00005458"/>
    </source>
</evidence>
<evidence type="ECO:0000256" key="18">
    <source>
        <dbReference type="ARBA" id="ARBA00029893"/>
    </source>
</evidence>
<evidence type="ECO:0000256" key="9">
    <source>
        <dbReference type="ARBA" id="ARBA00022679"/>
    </source>
</evidence>
<keyword evidence="17" id="KW-1208">Phospholipid metabolism</keyword>
<dbReference type="GO" id="GO:0005743">
    <property type="term" value="C:mitochondrial inner membrane"/>
    <property type="evidence" value="ECO:0007669"/>
    <property type="project" value="UniProtKB-SubCell"/>
</dbReference>
<evidence type="ECO:0000256" key="8">
    <source>
        <dbReference type="ARBA" id="ARBA00022516"/>
    </source>
</evidence>
<keyword evidence="12" id="KW-0460">Magnesium</keyword>
<keyword evidence="15" id="KW-0472">Membrane</keyword>
<keyword evidence="14" id="KW-0496">Mitochondrion</keyword>
<reference evidence="19 20" key="1">
    <citation type="journal article" date="2018" name="MBio">
        <title>Comparative Genomics Reveals the Core Gene Toolbox for the Fungus-Insect Symbiosis.</title>
        <authorList>
            <person name="Wang Y."/>
            <person name="Stata M."/>
            <person name="Wang W."/>
            <person name="Stajich J.E."/>
            <person name="White M.M."/>
            <person name="Moncalvo J.M."/>
        </authorList>
    </citation>
    <scope>NUCLEOTIDE SEQUENCE [LARGE SCALE GENOMIC DNA]</scope>
    <source>
        <strain evidence="19 20">AUS-77-4</strain>
    </source>
</reference>